<reference evidence="2" key="1">
    <citation type="journal article" date="2020" name="Nature">
        <title>Giant virus diversity and host interactions through global metagenomics.</title>
        <authorList>
            <person name="Schulz F."/>
            <person name="Roux S."/>
            <person name="Paez-Espino D."/>
            <person name="Jungbluth S."/>
            <person name="Walsh D.A."/>
            <person name="Denef V.J."/>
            <person name="McMahon K.D."/>
            <person name="Konstantinidis K.T."/>
            <person name="Eloe-Fadrosh E.A."/>
            <person name="Kyrpides N.C."/>
            <person name="Woyke T."/>
        </authorList>
    </citation>
    <scope>NUCLEOTIDE SEQUENCE</scope>
    <source>
        <strain evidence="2">GVMAG-S-1017745-26</strain>
    </source>
</reference>
<proteinExistence type="predicted"/>
<sequence length="637" mass="75899">MKLQKLILKNILQDINGHLIHNIPNNKLYRDLCLLYKYLIDRKINKIHISFSVFNYYKVLFILLACYLEIEIYIGVTKKISYNWKVTNEDCKKILDKRKYEHFNIKTYFGKIYYENNNTLFILDWIKIKQFTSMSRLKLKICLTTNEIHLQDLNKIYFNYFLGYVFLNKYKLFFENDIINVNISDDINSNNSLFISHKYTLKYPSNYKNIIFYSYNIRQFLLYNVVINSSKITGKLFSIFNIHRIDNSNILVFNGSMVKLPNSYQILENNIILISKKTSKIKKSKSLVYPENLKFSNINKFLFKNSFIKRIFLNSRYTLSKIQGYKLYNILITKFPELNSKYYNIKCQNKYLYNHYQTIDNALFVFILMNNNTNSTIVIDLSYSLYNLEKYIISELDNIIKNIVFLENVKIKHTVTTNNYRYLENKIHIISELKSLYFMISILLKMSSIIFQSSLPLEEDKSIKKQLMYTFDKDEINIITQLGKNFNMEYDIIFKILIIKSVFKFFPNKIILFMNNSGIYLIPNIPFQNINSFKNKLDILFNGKIIQSFIKSFVFKIFNTSKYIERYSELFILINETVIDNDFNNSYISKINSSSLINLCSTQINYIINKNSQINVNLSFKNSNDKIKYIVSDILDI</sequence>
<name>A0A6C0LWA3_9ZZZZ</name>
<organism evidence="2">
    <name type="scientific">viral metagenome</name>
    <dbReference type="NCBI Taxonomy" id="1070528"/>
    <lineage>
        <taxon>unclassified sequences</taxon>
        <taxon>metagenomes</taxon>
        <taxon>organismal metagenomes</taxon>
    </lineage>
</organism>
<evidence type="ECO:0000313" key="2">
    <source>
        <dbReference type="EMBL" id="QHU35136.1"/>
    </source>
</evidence>
<keyword evidence="1" id="KW-1133">Transmembrane helix</keyword>
<dbReference type="EMBL" id="MN740583">
    <property type="protein sequence ID" value="QHU35136.1"/>
    <property type="molecule type" value="Genomic_DNA"/>
</dbReference>
<accession>A0A6C0LWA3</accession>
<keyword evidence="1" id="KW-0812">Transmembrane</keyword>
<dbReference type="AlphaFoldDB" id="A0A6C0LWA3"/>
<protein>
    <submittedName>
        <fullName evidence="2">Uncharacterized protein</fullName>
    </submittedName>
</protein>
<evidence type="ECO:0000256" key="1">
    <source>
        <dbReference type="SAM" id="Phobius"/>
    </source>
</evidence>
<feature type="transmembrane region" description="Helical" evidence="1">
    <location>
        <begin position="56"/>
        <end position="76"/>
    </location>
</feature>
<keyword evidence="1" id="KW-0472">Membrane</keyword>